<evidence type="ECO:0000256" key="8">
    <source>
        <dbReference type="ARBA" id="ARBA00023277"/>
    </source>
</evidence>
<comment type="similarity">
    <text evidence="3 11">Belongs to the glycogen phosphorylase family.</text>
</comment>
<dbReference type="Gene3D" id="3.40.50.2000">
    <property type="entry name" value="Glycogen Phosphorylase B"/>
    <property type="match status" value="2"/>
</dbReference>
<evidence type="ECO:0000256" key="9">
    <source>
        <dbReference type="ARBA" id="ARBA00025174"/>
    </source>
</evidence>
<evidence type="ECO:0000256" key="2">
    <source>
        <dbReference type="ARBA" id="ARBA00001933"/>
    </source>
</evidence>
<dbReference type="EMBL" id="NVUK01000032">
    <property type="protein sequence ID" value="PCI76213.1"/>
    <property type="molecule type" value="Genomic_DNA"/>
</dbReference>
<evidence type="ECO:0000256" key="11">
    <source>
        <dbReference type="RuleBase" id="RU000587"/>
    </source>
</evidence>
<dbReference type="InterPro" id="IPR000811">
    <property type="entry name" value="Glyco_trans_35"/>
</dbReference>
<dbReference type="PANTHER" id="PTHR11468:SF3">
    <property type="entry name" value="GLYCOGEN PHOSPHORYLASE, LIVER FORM"/>
    <property type="match status" value="1"/>
</dbReference>
<dbReference type="GO" id="GO:0005980">
    <property type="term" value="P:glycogen catabolic process"/>
    <property type="evidence" value="ECO:0007669"/>
    <property type="project" value="TreeGrafter"/>
</dbReference>
<keyword evidence="6 11" id="KW-0808">Transferase</keyword>
<evidence type="ECO:0000256" key="10">
    <source>
        <dbReference type="PIRSR" id="PIRSR000460-1"/>
    </source>
</evidence>
<proteinExistence type="inferred from homology"/>
<keyword evidence="5 11" id="KW-0328">Glycosyltransferase</keyword>
<reference evidence="13" key="1">
    <citation type="submission" date="2017-08" db="EMBL/GenBank/DDBJ databases">
        <title>A dynamic microbial community with high functional redundancy inhabits the cold, oxic subseafloor aquifer.</title>
        <authorList>
            <person name="Tully B.J."/>
            <person name="Wheat C.G."/>
            <person name="Glazer B.T."/>
            <person name="Huber J.A."/>
        </authorList>
    </citation>
    <scope>NUCLEOTIDE SEQUENCE [LARGE SCALE GENOMIC DNA]</scope>
</reference>
<name>A0A2A4X0S9_UNCAE</name>
<dbReference type="SUPFAM" id="SSF53756">
    <property type="entry name" value="UDP-Glycosyltransferase/glycogen phosphorylase"/>
    <property type="match status" value="1"/>
</dbReference>
<protein>
    <recommendedName>
        <fullName evidence="11">Alpha-1,4 glucan phosphorylase</fullName>
        <ecNumber evidence="11">2.4.1.1</ecNumber>
    </recommendedName>
</protein>
<dbReference type="GO" id="GO:0030170">
    <property type="term" value="F:pyridoxal phosphate binding"/>
    <property type="evidence" value="ECO:0007669"/>
    <property type="project" value="InterPro"/>
</dbReference>
<evidence type="ECO:0000256" key="5">
    <source>
        <dbReference type="ARBA" id="ARBA00022676"/>
    </source>
</evidence>
<dbReference type="FunFam" id="3.40.50.2000:FF:000003">
    <property type="entry name" value="Alpha-1,4 glucan phosphorylase"/>
    <property type="match status" value="1"/>
</dbReference>
<dbReference type="AlphaFoldDB" id="A0A2A4X0S9"/>
<keyword evidence="4" id="KW-0021">Allosteric enzyme</keyword>
<dbReference type="FunFam" id="3.40.50.2000:FF:000807">
    <property type="entry name" value="Alpha-glucan phosphorylase 2, cytosolic"/>
    <property type="match status" value="1"/>
</dbReference>
<keyword evidence="8 11" id="KW-0119">Carbohydrate metabolism</keyword>
<dbReference type="PANTHER" id="PTHR11468">
    <property type="entry name" value="GLYCOGEN PHOSPHORYLASE"/>
    <property type="match status" value="1"/>
</dbReference>
<evidence type="ECO:0000256" key="7">
    <source>
        <dbReference type="ARBA" id="ARBA00022898"/>
    </source>
</evidence>
<dbReference type="PIRSF" id="PIRSF000460">
    <property type="entry name" value="Pprylas_GlgP"/>
    <property type="match status" value="1"/>
</dbReference>
<keyword evidence="7 10" id="KW-0663">Pyridoxal phosphate</keyword>
<gene>
    <name evidence="12" type="ORF">COB21_04710</name>
</gene>
<comment type="function">
    <text evidence="9">Phosphorylase is an important allosteric enzyme in carbohydrate metabolism. Enzymes from different sources differ in their regulatory mechanisms and in their natural substrates. However, all known phosphorylases share catalytic and structural properties.</text>
</comment>
<dbReference type="GO" id="GO:0005737">
    <property type="term" value="C:cytoplasm"/>
    <property type="evidence" value="ECO:0007669"/>
    <property type="project" value="TreeGrafter"/>
</dbReference>
<evidence type="ECO:0000256" key="4">
    <source>
        <dbReference type="ARBA" id="ARBA00022533"/>
    </source>
</evidence>
<feature type="modified residue" description="N6-(pyridoxal phosphate)lysine" evidence="10">
    <location>
        <position position="669"/>
    </location>
</feature>
<sequence length="876" mass="100327">MNTDSHVANVVRKVRHYLITNFGKTSSEANDDEFYRAICSSLREEIMINWIATNKTFEKAKHRKLYYLSLEYMPGRLLSNNLMNIGSMDLVEKALKVLGKDLKSLIQTEVDIGVGNGGLGRLASCFMDSLATKRFPAMGFGLRYHYGIFEQELLCGIQIERPDKWLQHHNPWEFRNDSCDAIVRFGGQKIERKDDQGNTFHEIINAEEVRALPYDLPIVGYSNDSFFSVLTLRLWSTKESPRNFLLQKYNAGEIGSASENTTLTDVLYPNDNSETGKRIRLKQEFLLVSASLSNIIDEYESIYPDYSEFGDKVRIQINDTHPALAVAELQRILTKEKHIPWDEALEITKTCIGYTNHTVLKEALEEWKEERIKLLLPRQYQCIQQINEQMLGEIKASTNKSGDELNSFSIIQNGQIKMAHLAIYGSHKVNGVAALHTEILKKSIFKNFYEIYPEKFVNITNGITQRRWLLNCNPLLASFISKRIGCDWIQDFSQMERLREFAEDKASLEELIQIKRSNKQRLLNYLSHDMEARHGIGESYAHENMLGPDALFDTQIKRIHEYKRQLMKALHLLMIYLEIKANPQSHRIGRFAIFAGKAAPGYEMAKHILRFIYCVSRKINTDPDLQGKLKVLLVENYNVTKAEFIIPATDLSEQISTAGMEASGTGNMKFACNGALTIGTEDGANIEMRQSVGNDYWPFSFGASAEENERIKAEKSHDITRIIESNPIIKQTLEALNNGFLAENEAEHKSILAIKNSLTDPSYHPAPDRFLVLNDLAHYFETQKRVEQLYADPMRWAKYTLHNIAGMAPFSSDVSISNYAKEIWGIIHTPLDSEELELRRNVYHEHDRVRLGIGTTKVHELSAKNFIKKDKKDKKT</sequence>
<evidence type="ECO:0000313" key="13">
    <source>
        <dbReference type="Proteomes" id="UP000218775"/>
    </source>
</evidence>
<accession>A0A2A4X0S9</accession>
<dbReference type="Pfam" id="PF00343">
    <property type="entry name" value="Phosphorylase"/>
    <property type="match status" value="1"/>
</dbReference>
<comment type="function">
    <text evidence="11">Allosteric enzyme that catalyzes the rate-limiting step in glycogen catabolism, the phosphorolytic cleavage of glycogen to produce glucose-1-phosphate, and plays a central role in maintaining cellular and organismal glucose homeostasis.</text>
</comment>
<dbReference type="NCBIfam" id="TIGR02093">
    <property type="entry name" value="P_ylase"/>
    <property type="match status" value="1"/>
</dbReference>
<evidence type="ECO:0000313" key="12">
    <source>
        <dbReference type="EMBL" id="PCI76213.1"/>
    </source>
</evidence>
<evidence type="ECO:0000256" key="1">
    <source>
        <dbReference type="ARBA" id="ARBA00001275"/>
    </source>
</evidence>
<dbReference type="Proteomes" id="UP000218775">
    <property type="component" value="Unassembled WGS sequence"/>
</dbReference>
<comment type="caution">
    <text evidence="12">The sequence shown here is derived from an EMBL/GenBank/DDBJ whole genome shotgun (WGS) entry which is preliminary data.</text>
</comment>
<organism evidence="12 13">
    <name type="scientific">Aerophobetes bacterium</name>
    <dbReference type="NCBI Taxonomy" id="2030807"/>
    <lineage>
        <taxon>Bacteria</taxon>
        <taxon>Candidatus Aerophobota</taxon>
    </lineage>
</organism>
<dbReference type="GO" id="GO:0008184">
    <property type="term" value="F:glycogen phosphorylase activity"/>
    <property type="evidence" value="ECO:0007669"/>
    <property type="project" value="InterPro"/>
</dbReference>
<comment type="catalytic activity">
    <reaction evidence="1 11">
        <text>[(1-&gt;4)-alpha-D-glucosyl](n) + phosphate = [(1-&gt;4)-alpha-D-glucosyl](n-1) + alpha-D-glucose 1-phosphate</text>
        <dbReference type="Rhea" id="RHEA:41732"/>
        <dbReference type="Rhea" id="RHEA-COMP:9584"/>
        <dbReference type="Rhea" id="RHEA-COMP:9586"/>
        <dbReference type="ChEBI" id="CHEBI:15444"/>
        <dbReference type="ChEBI" id="CHEBI:43474"/>
        <dbReference type="ChEBI" id="CHEBI:58601"/>
        <dbReference type="EC" id="2.4.1.1"/>
    </reaction>
</comment>
<evidence type="ECO:0000256" key="6">
    <source>
        <dbReference type="ARBA" id="ARBA00022679"/>
    </source>
</evidence>
<dbReference type="InterPro" id="IPR011833">
    <property type="entry name" value="Glycg_phsphrylas"/>
</dbReference>
<evidence type="ECO:0000256" key="3">
    <source>
        <dbReference type="ARBA" id="ARBA00006047"/>
    </source>
</evidence>
<comment type="cofactor">
    <cofactor evidence="2 11">
        <name>pyridoxal 5'-phosphate</name>
        <dbReference type="ChEBI" id="CHEBI:597326"/>
    </cofactor>
</comment>
<dbReference type="EC" id="2.4.1.1" evidence="11"/>